<sequence>MSDADSLKAYTLMKCLQYNHSNLISEQDFSYFSFEFVGNERLDFDEIQLIDQYVYEKVKGYSENKVFLKNDVLPKKGNNIFYQCYLFNESKELNKLINKYIK</sequence>
<name>A0A498CVM8_9GAMM</name>
<protein>
    <submittedName>
        <fullName evidence="1">Uncharacterized protein</fullName>
    </submittedName>
</protein>
<accession>A0A498CVM8</accession>
<dbReference type="Proteomes" id="UP000267166">
    <property type="component" value="Unassembled WGS sequence"/>
</dbReference>
<organism evidence="1 2">
    <name type="scientific">Acinetobacter cumulans</name>
    <dbReference type="NCBI Taxonomy" id="2136182"/>
    <lineage>
        <taxon>Bacteria</taxon>
        <taxon>Pseudomonadati</taxon>
        <taxon>Pseudomonadota</taxon>
        <taxon>Gammaproteobacteria</taxon>
        <taxon>Moraxellales</taxon>
        <taxon>Moraxellaceae</taxon>
        <taxon>Acinetobacter</taxon>
    </lineage>
</organism>
<proteinExistence type="predicted"/>
<dbReference type="RefSeq" id="WP_117007775.1">
    <property type="nucleotide sequence ID" value="NZ_RCHD01000096.1"/>
</dbReference>
<dbReference type="EMBL" id="RCHD01000096">
    <property type="protein sequence ID" value="RLL27578.1"/>
    <property type="molecule type" value="Genomic_DNA"/>
</dbReference>
<evidence type="ECO:0000313" key="1">
    <source>
        <dbReference type="EMBL" id="RLL27578.1"/>
    </source>
</evidence>
<reference evidence="1 2" key="1">
    <citation type="submission" date="2018-09" db="EMBL/GenBank/DDBJ databases">
        <title>The draft genome of Acinetobacter sp. strains.</title>
        <authorList>
            <person name="Qin J."/>
            <person name="Feng Y."/>
            <person name="Zong Z."/>
        </authorList>
    </citation>
    <scope>NUCLEOTIDE SEQUENCE [LARGE SCALE GENOMIC DNA]</scope>
    <source>
        <strain evidence="1 2">WCHAc060003</strain>
    </source>
</reference>
<evidence type="ECO:0000313" key="2">
    <source>
        <dbReference type="Proteomes" id="UP000267166"/>
    </source>
</evidence>
<dbReference type="AlphaFoldDB" id="A0A498CVM8"/>
<comment type="caution">
    <text evidence="1">The sequence shown here is derived from an EMBL/GenBank/DDBJ whole genome shotgun (WGS) entry which is preliminary data.</text>
</comment>
<gene>
    <name evidence="1" type="ORF">D9K80_18210</name>
</gene>